<feature type="domain" description="HTH iclR-type" evidence="4">
    <location>
        <begin position="15"/>
        <end position="77"/>
    </location>
</feature>
<dbReference type="InterPro" id="IPR005471">
    <property type="entry name" value="Tscrpt_reg_IclR_N"/>
</dbReference>
<evidence type="ECO:0000256" key="1">
    <source>
        <dbReference type="ARBA" id="ARBA00023015"/>
    </source>
</evidence>
<keyword evidence="3" id="KW-0804">Transcription</keyword>
<dbReference type="SUPFAM" id="SSF46785">
    <property type="entry name" value="Winged helix' DNA-binding domain"/>
    <property type="match status" value="1"/>
</dbReference>
<dbReference type="Pfam" id="PF01614">
    <property type="entry name" value="IclR_C"/>
    <property type="match status" value="1"/>
</dbReference>
<reference evidence="7" key="1">
    <citation type="journal article" date="2019" name="Int. J. Syst. Evol. Microbiol.">
        <title>The Global Catalogue of Microorganisms (GCM) 10K type strain sequencing project: providing services to taxonomists for standard genome sequencing and annotation.</title>
        <authorList>
            <consortium name="The Broad Institute Genomics Platform"/>
            <consortium name="The Broad Institute Genome Sequencing Center for Infectious Disease"/>
            <person name="Wu L."/>
            <person name="Ma J."/>
        </authorList>
    </citation>
    <scope>NUCLEOTIDE SEQUENCE [LARGE SCALE GENOMIC DNA]</scope>
    <source>
        <strain evidence="7">JCM 13316</strain>
    </source>
</reference>
<name>A0ABP5AIW3_9MICC</name>
<comment type="caution">
    <text evidence="6">The sequence shown here is derived from an EMBL/GenBank/DDBJ whole genome shotgun (WGS) entry which is preliminary data.</text>
</comment>
<evidence type="ECO:0000313" key="6">
    <source>
        <dbReference type="EMBL" id="GAA1910641.1"/>
    </source>
</evidence>
<keyword evidence="1" id="KW-0805">Transcription regulation</keyword>
<feature type="domain" description="IclR-ED" evidence="5">
    <location>
        <begin position="78"/>
        <end position="253"/>
    </location>
</feature>
<dbReference type="InterPro" id="IPR050707">
    <property type="entry name" value="HTH_MetabolicPath_Reg"/>
</dbReference>
<dbReference type="SUPFAM" id="SSF55781">
    <property type="entry name" value="GAF domain-like"/>
    <property type="match status" value="1"/>
</dbReference>
<dbReference type="EMBL" id="BAAALV010000002">
    <property type="protein sequence ID" value="GAA1910641.1"/>
    <property type="molecule type" value="Genomic_DNA"/>
</dbReference>
<evidence type="ECO:0000313" key="7">
    <source>
        <dbReference type="Proteomes" id="UP001500784"/>
    </source>
</evidence>
<dbReference type="PROSITE" id="PS51078">
    <property type="entry name" value="ICLR_ED"/>
    <property type="match status" value="1"/>
</dbReference>
<dbReference type="InterPro" id="IPR014757">
    <property type="entry name" value="Tscrpt_reg_IclR_C"/>
</dbReference>
<dbReference type="InterPro" id="IPR036388">
    <property type="entry name" value="WH-like_DNA-bd_sf"/>
</dbReference>
<dbReference type="Proteomes" id="UP001500784">
    <property type="component" value="Unassembled WGS sequence"/>
</dbReference>
<gene>
    <name evidence="6" type="ORF">GCM10009688_14520</name>
</gene>
<evidence type="ECO:0000256" key="2">
    <source>
        <dbReference type="ARBA" id="ARBA00023125"/>
    </source>
</evidence>
<dbReference type="PROSITE" id="PS51077">
    <property type="entry name" value="HTH_ICLR"/>
    <property type="match status" value="1"/>
</dbReference>
<dbReference type="Gene3D" id="1.10.10.10">
    <property type="entry name" value="Winged helix-like DNA-binding domain superfamily/Winged helix DNA-binding domain"/>
    <property type="match status" value="1"/>
</dbReference>
<dbReference type="PANTHER" id="PTHR30136:SF33">
    <property type="entry name" value="TRANSCRIPTIONAL REGULATORY PROTEIN"/>
    <property type="match status" value="1"/>
</dbReference>
<dbReference type="SMART" id="SM00346">
    <property type="entry name" value="HTH_ICLR"/>
    <property type="match status" value="1"/>
</dbReference>
<protein>
    <submittedName>
        <fullName evidence="6">Helix-turn-helix domain-containing protein</fullName>
    </submittedName>
</protein>
<keyword evidence="7" id="KW-1185">Reference proteome</keyword>
<dbReference type="PANTHER" id="PTHR30136">
    <property type="entry name" value="HELIX-TURN-HELIX TRANSCRIPTIONAL REGULATOR, ICLR FAMILY"/>
    <property type="match status" value="1"/>
</dbReference>
<proteinExistence type="predicted"/>
<evidence type="ECO:0000259" key="5">
    <source>
        <dbReference type="PROSITE" id="PS51078"/>
    </source>
</evidence>
<dbReference type="InterPro" id="IPR029016">
    <property type="entry name" value="GAF-like_dom_sf"/>
</dbReference>
<organism evidence="6 7">
    <name type="scientific">Arthrobacter gandavensis</name>
    <dbReference type="NCBI Taxonomy" id="169960"/>
    <lineage>
        <taxon>Bacteria</taxon>
        <taxon>Bacillati</taxon>
        <taxon>Actinomycetota</taxon>
        <taxon>Actinomycetes</taxon>
        <taxon>Micrococcales</taxon>
        <taxon>Micrococcaceae</taxon>
        <taxon>Arthrobacter</taxon>
    </lineage>
</organism>
<keyword evidence="2" id="KW-0238">DNA-binding</keyword>
<dbReference type="Pfam" id="PF09339">
    <property type="entry name" value="HTH_IclR"/>
    <property type="match status" value="1"/>
</dbReference>
<evidence type="ECO:0000259" key="4">
    <source>
        <dbReference type="PROSITE" id="PS51077"/>
    </source>
</evidence>
<dbReference type="InterPro" id="IPR036390">
    <property type="entry name" value="WH_DNA-bd_sf"/>
</dbReference>
<dbReference type="Gene3D" id="3.30.450.40">
    <property type="match status" value="1"/>
</dbReference>
<sequence>MIATIRYVSSPTRPIEALARGLKILEVLSRATGSMGNGQLSRATGLPPSTVSRLTDSLVQLGYLRVSSDSGAYYLTPKNLRLGYPVLVNLPIAGRARRALDSLADTTGLTAALATRDGLHMTFMSVTRPRNSSSVNLAVGGRLPISVSAAGLAFVAASEEPEKSRLTSSIRYDLERRGQPVTPFEERLAAASGRYVSSIGGWNTDLGGVAVPVRCSGELYALTLIARTSQLEAADIAAELVPPLLQSADYLAD</sequence>
<accession>A0ABP5AIW3</accession>
<evidence type="ECO:0000256" key="3">
    <source>
        <dbReference type="ARBA" id="ARBA00023163"/>
    </source>
</evidence>